<name>A0A8I2YRL0_9AGAM</name>
<dbReference type="Proteomes" id="UP000683000">
    <property type="component" value="Unassembled WGS sequence"/>
</dbReference>
<evidence type="ECO:0000313" key="3">
    <source>
        <dbReference type="Proteomes" id="UP000683000"/>
    </source>
</evidence>
<dbReference type="OrthoDB" id="2709189at2759"/>
<feature type="compositionally biased region" description="Polar residues" evidence="1">
    <location>
        <begin position="354"/>
        <end position="364"/>
    </location>
</feature>
<sequence length="415" mass="45702">MQVGGGNISSSYSWDTTHALDWRVGPSDQYYNGIPNQSVFIQGFKIAVRSSILGSKRVTVKADMPAVRPLQITFYGGSRWSNVGARLSSGRFSGLAADIPRETDAESDMDMSDGRSDSSSILDDAGEEDIAIQHIPQVSKPFHPCDIINQYLLRSHPSVAVAITHDTQWTALLERELLKPEEIVQEDRLEALVRDMLPVFQEGAVYLQNTTADDNADSNASDDEIVDAQMEISTPFIEEREFDIQTEVPETSFGNVIQESPQSDAMAIKPRAALNAPVIEVRSDDSYERKSSRVNPPSGPVVPQMFIGEFPSPFGEFDGPDYQVMKPPEQEPLVFPHLPNLDKMYSLETPNTPFIDSPSASPSNRMVAPPPFTKRKSTATGTRKNITPGSLVPVDTPTQSRKYVTPPISARASRC</sequence>
<feature type="compositionally biased region" description="Polar residues" evidence="1">
    <location>
        <begin position="378"/>
        <end position="388"/>
    </location>
</feature>
<dbReference type="AlphaFoldDB" id="A0A8I2YRL0"/>
<proteinExistence type="predicted"/>
<protein>
    <submittedName>
        <fullName evidence="2">Uncharacterized protein</fullName>
    </submittedName>
</protein>
<accession>A0A8I2YRL0</accession>
<evidence type="ECO:0000256" key="1">
    <source>
        <dbReference type="SAM" id="MobiDB-lite"/>
    </source>
</evidence>
<keyword evidence="3" id="KW-1185">Reference proteome</keyword>
<evidence type="ECO:0000313" key="2">
    <source>
        <dbReference type="EMBL" id="KAG6376871.1"/>
    </source>
</evidence>
<feature type="region of interest" description="Disordered" evidence="1">
    <location>
        <begin position="354"/>
        <end position="415"/>
    </location>
</feature>
<dbReference type="EMBL" id="JAGFBS010000010">
    <property type="protein sequence ID" value="KAG6376871.1"/>
    <property type="molecule type" value="Genomic_DNA"/>
</dbReference>
<gene>
    <name evidence="2" type="ORF">JVT61DRAFT_897</name>
</gene>
<comment type="caution">
    <text evidence="2">The sequence shown here is derived from an EMBL/GenBank/DDBJ whole genome shotgun (WGS) entry which is preliminary data.</text>
</comment>
<feature type="region of interest" description="Disordered" evidence="1">
    <location>
        <begin position="99"/>
        <end position="121"/>
    </location>
</feature>
<reference evidence="2" key="1">
    <citation type="submission" date="2021-03" db="EMBL/GenBank/DDBJ databases">
        <title>Evolutionary innovations through gain and loss of genes in the ectomycorrhizal Boletales.</title>
        <authorList>
            <person name="Wu G."/>
            <person name="Miyauchi S."/>
            <person name="Morin E."/>
            <person name="Yang Z.-L."/>
            <person name="Xu J."/>
            <person name="Martin F.M."/>
        </authorList>
    </citation>
    <scope>NUCLEOTIDE SEQUENCE</scope>
    <source>
        <strain evidence="2">BR01</strain>
    </source>
</reference>
<organism evidence="2 3">
    <name type="scientific">Boletus reticuloceps</name>
    <dbReference type="NCBI Taxonomy" id="495285"/>
    <lineage>
        <taxon>Eukaryota</taxon>
        <taxon>Fungi</taxon>
        <taxon>Dikarya</taxon>
        <taxon>Basidiomycota</taxon>
        <taxon>Agaricomycotina</taxon>
        <taxon>Agaricomycetes</taxon>
        <taxon>Agaricomycetidae</taxon>
        <taxon>Boletales</taxon>
        <taxon>Boletineae</taxon>
        <taxon>Boletaceae</taxon>
        <taxon>Boletoideae</taxon>
        <taxon>Boletus</taxon>
    </lineage>
</organism>